<dbReference type="PROSITE" id="PS51635">
    <property type="entry name" value="PNPLA"/>
    <property type="match status" value="1"/>
</dbReference>
<evidence type="ECO:0000256" key="3">
    <source>
        <dbReference type="ARBA" id="ARBA00022963"/>
    </source>
</evidence>
<evidence type="ECO:0000313" key="11">
    <source>
        <dbReference type="Proteomes" id="UP000017148"/>
    </source>
</evidence>
<dbReference type="GO" id="GO:0019867">
    <property type="term" value="C:outer membrane"/>
    <property type="evidence" value="ECO:0007669"/>
    <property type="project" value="InterPro"/>
</dbReference>
<evidence type="ECO:0000256" key="2">
    <source>
        <dbReference type="ARBA" id="ARBA00022801"/>
    </source>
</evidence>
<feature type="chain" id="PRO_5004681719" evidence="7">
    <location>
        <begin position="22"/>
        <end position="748"/>
    </location>
</feature>
<evidence type="ECO:0000259" key="8">
    <source>
        <dbReference type="PROSITE" id="PS51635"/>
    </source>
</evidence>
<evidence type="ECO:0000256" key="1">
    <source>
        <dbReference type="ARBA" id="ARBA00004370"/>
    </source>
</evidence>
<dbReference type="InterPro" id="IPR002641">
    <property type="entry name" value="PNPLA_dom"/>
</dbReference>
<dbReference type="OrthoDB" id="9770965at2"/>
<dbReference type="SUPFAM" id="SSF52151">
    <property type="entry name" value="FabD/lysophospholipase-like"/>
    <property type="match status" value="1"/>
</dbReference>
<dbReference type="CDD" id="cd07205">
    <property type="entry name" value="Pat_PNPLA6_PNPLA7_NTE1_like"/>
    <property type="match status" value="1"/>
</dbReference>
<dbReference type="eggNOG" id="COG1752">
    <property type="taxonomic scope" value="Bacteria"/>
</dbReference>
<sequence>MKLYHLLMYILILSFSLSASAQTVLVLSGGGTRGFAHIGVIRALEEADIQPDLIIATSMGAIIGGLYAAGYSSHEILYILQNTDLRNEIRNIPQQQYIPIPQKHLSPTPIFTLQFGSDFRPQMPSSLLEAQVIYTKLSPFIAPKLQSASGNFDKLPIPIRVVASDLLTGESVVFSEGNLVKAIKASASVPLAFAPVPHEGTLLIDGGITDNLPILPEYIGDDDFVIASDATSPLFTAEDLNSPINIGLQVVGHTIEARKQKRRKRADLLIHAPAESQSHREAGDIFQYIDLTYRKTAEALKTDFPALGFAQDKDTTAKKSPVPIETIHVLGNTNTRDGFITRHSHIQKGDTLSPEGIEHSINTIYGTGLFSTVNVYAESDTLLIEVEEKKRLRLSFGSRVDNYYNAEFFLAPEIGNLWGVGTKIQAYIQYGKHREKYALNIMGSLPVATQVRNDYIFQSYLSAKDIIRHSERDTIVTDSDRHDTLSLVSYDETRISKLGFLFSGGLDFNNTIQCLGGVKFESATISRSTDIQIPALDNNFHTYFWGSLIAETLDKEPFSTTGSRHVFWLISGARNLNLPSSSLLFAGNHTRAFSFPNEHVVFIPSLEYLWVDQTPTITNSNYLGGSRHRRLHTPSDVNITLPLAGLEDNALSIDKALLLTFKKRLRLRDSDFYLSNYLDILSLWDAGTSRTPRELAEQKSLGIETELSLDTPVGPVRFSWATLLKNNLPEETKTIPSSLIRFSLGHSF</sequence>
<dbReference type="PANTHER" id="PTHR14226">
    <property type="entry name" value="NEUROPATHY TARGET ESTERASE/SWISS CHEESE D.MELANOGASTER"/>
    <property type="match status" value="1"/>
</dbReference>
<keyword evidence="4 6" id="KW-0443">Lipid metabolism</keyword>
<keyword evidence="11" id="KW-1185">Reference proteome</keyword>
<reference evidence="10 11" key="1">
    <citation type="journal article" date="2013" name="Environ. Microbiol.">
        <title>Genome analysis of Chitinivibrio alkaliphilus gen. nov., sp. nov., a novel extremely haloalkaliphilic anaerobic chitinolytic bacterium from the candidate phylum Termite Group 3.</title>
        <authorList>
            <person name="Sorokin D.Y."/>
            <person name="Gumerov V.M."/>
            <person name="Rakitin A.L."/>
            <person name="Beletsky A.V."/>
            <person name="Damste J.S."/>
            <person name="Muyzer G."/>
            <person name="Mardanov A.V."/>
            <person name="Ravin N.V."/>
        </authorList>
    </citation>
    <scope>NUCLEOTIDE SEQUENCE [LARGE SCALE GENOMIC DNA]</scope>
    <source>
        <strain evidence="10 11">ACht1</strain>
    </source>
</reference>
<evidence type="ECO:0000313" key="10">
    <source>
        <dbReference type="EMBL" id="ERP38790.1"/>
    </source>
</evidence>
<feature type="active site" description="Nucleophile" evidence="6">
    <location>
        <position position="58"/>
    </location>
</feature>
<dbReference type="InterPro" id="IPR010827">
    <property type="entry name" value="BamA/TamA_POTRA"/>
</dbReference>
<evidence type="ECO:0000256" key="5">
    <source>
        <dbReference type="ARBA" id="ARBA00023136"/>
    </source>
</evidence>
<feature type="domain" description="PNPLA" evidence="8">
    <location>
        <begin position="25"/>
        <end position="218"/>
    </location>
</feature>
<evidence type="ECO:0000256" key="6">
    <source>
        <dbReference type="PROSITE-ProRule" id="PRU01161"/>
    </source>
</evidence>
<dbReference type="InterPro" id="IPR034746">
    <property type="entry name" value="POTRA"/>
</dbReference>
<feature type="domain" description="POTRA" evidence="9">
    <location>
        <begin position="322"/>
        <end position="389"/>
    </location>
</feature>
<feature type="short sequence motif" description="GXGXXG" evidence="6">
    <location>
        <begin position="29"/>
        <end position="34"/>
    </location>
</feature>
<dbReference type="InterPro" id="IPR016035">
    <property type="entry name" value="Acyl_Trfase/lysoPLipase"/>
</dbReference>
<dbReference type="AlphaFoldDB" id="U7D781"/>
<feature type="signal peptide" evidence="7">
    <location>
        <begin position="1"/>
        <end position="21"/>
    </location>
</feature>
<evidence type="ECO:0000259" key="9">
    <source>
        <dbReference type="PROSITE" id="PS51779"/>
    </source>
</evidence>
<accession>U7D781</accession>
<evidence type="ECO:0000256" key="7">
    <source>
        <dbReference type="SAM" id="SignalP"/>
    </source>
</evidence>
<proteinExistence type="predicted"/>
<comment type="subcellular location">
    <subcellularLocation>
        <location evidence="1">Membrane</location>
    </subcellularLocation>
</comment>
<dbReference type="Gene3D" id="3.40.1090.10">
    <property type="entry name" value="Cytosolic phospholipase A2 catalytic domain"/>
    <property type="match status" value="2"/>
</dbReference>
<dbReference type="Pfam" id="PF07244">
    <property type="entry name" value="POTRA"/>
    <property type="match status" value="1"/>
</dbReference>
<dbReference type="RefSeq" id="WP_022636089.1">
    <property type="nucleotide sequence ID" value="NZ_ASJR01000004.1"/>
</dbReference>
<comment type="caution">
    <text evidence="10">The sequence shown here is derived from an EMBL/GenBank/DDBJ whole genome shotgun (WGS) entry which is preliminary data.</text>
</comment>
<gene>
    <name evidence="10" type="ORF">CALK_0560</name>
</gene>
<keyword evidence="7" id="KW-0732">Signal</keyword>
<dbReference type="Gene3D" id="3.10.20.310">
    <property type="entry name" value="membrane protein fhac"/>
    <property type="match status" value="1"/>
</dbReference>
<dbReference type="InterPro" id="IPR050301">
    <property type="entry name" value="NTE"/>
</dbReference>
<dbReference type="EMBL" id="ASJR01000004">
    <property type="protein sequence ID" value="ERP38790.1"/>
    <property type="molecule type" value="Genomic_DNA"/>
</dbReference>
<keyword evidence="2 6" id="KW-0378">Hydrolase</keyword>
<keyword evidence="3 6" id="KW-0442">Lipid degradation</keyword>
<comment type="caution">
    <text evidence="6">Lacks conserved residue(s) required for the propagation of feature annotation.</text>
</comment>
<dbReference type="PROSITE" id="PS51779">
    <property type="entry name" value="POTRA"/>
    <property type="match status" value="1"/>
</dbReference>
<dbReference type="STRING" id="1313304.CALK_0560"/>
<dbReference type="PANTHER" id="PTHR14226:SF29">
    <property type="entry name" value="NEUROPATHY TARGET ESTERASE SWS"/>
    <property type="match status" value="1"/>
</dbReference>
<dbReference type="Proteomes" id="UP000017148">
    <property type="component" value="Unassembled WGS sequence"/>
</dbReference>
<organism evidence="10 11">
    <name type="scientific">Chitinivibrio alkaliphilus ACht1</name>
    <dbReference type="NCBI Taxonomy" id="1313304"/>
    <lineage>
        <taxon>Bacteria</taxon>
        <taxon>Pseudomonadati</taxon>
        <taxon>Fibrobacterota</taxon>
        <taxon>Chitinivibrionia</taxon>
        <taxon>Chitinivibrionales</taxon>
        <taxon>Chitinivibrionaceae</taxon>
        <taxon>Chitinivibrio</taxon>
    </lineage>
</organism>
<evidence type="ECO:0000256" key="4">
    <source>
        <dbReference type="ARBA" id="ARBA00023098"/>
    </source>
</evidence>
<feature type="short sequence motif" description="DGA/G" evidence="6">
    <location>
        <begin position="205"/>
        <end position="207"/>
    </location>
</feature>
<dbReference type="Gene3D" id="2.40.160.50">
    <property type="entry name" value="membrane protein fhac: a member of the omp85/tpsb transporter family"/>
    <property type="match status" value="1"/>
</dbReference>
<dbReference type="Pfam" id="PF01734">
    <property type="entry name" value="Patatin"/>
    <property type="match status" value="1"/>
</dbReference>
<protein>
    <submittedName>
        <fullName evidence="10">Patatin-like phospholipase</fullName>
    </submittedName>
</protein>
<keyword evidence="5" id="KW-0472">Membrane</keyword>
<feature type="active site" description="Proton acceptor" evidence="6">
    <location>
        <position position="205"/>
    </location>
</feature>
<name>U7D781_9BACT</name>
<dbReference type="GO" id="GO:0016787">
    <property type="term" value="F:hydrolase activity"/>
    <property type="evidence" value="ECO:0007669"/>
    <property type="project" value="UniProtKB-UniRule"/>
</dbReference>
<dbReference type="GO" id="GO:0016042">
    <property type="term" value="P:lipid catabolic process"/>
    <property type="evidence" value="ECO:0007669"/>
    <property type="project" value="UniProtKB-UniRule"/>
</dbReference>